<dbReference type="SUPFAM" id="SSF53448">
    <property type="entry name" value="Nucleotide-diphospho-sugar transferases"/>
    <property type="match status" value="1"/>
</dbReference>
<dbReference type="PANTHER" id="PTHR11214">
    <property type="entry name" value="BETA-1,3-N-ACETYLGLUCOSAMINYLTRANSFERASE"/>
    <property type="match status" value="1"/>
</dbReference>
<evidence type="ECO:0000256" key="6">
    <source>
        <dbReference type="ARBA" id="ARBA00022968"/>
    </source>
</evidence>
<proteinExistence type="inferred from homology"/>
<dbReference type="PANTHER" id="PTHR11214:SF349">
    <property type="entry name" value="BETA-1,3-GALACTOSYLTRANSFERASE BRN"/>
    <property type="match status" value="1"/>
</dbReference>
<keyword evidence="10" id="KW-0325">Glycoprotein</keyword>
<evidence type="ECO:0000256" key="8">
    <source>
        <dbReference type="ARBA" id="ARBA00023034"/>
    </source>
</evidence>
<keyword evidence="3 11" id="KW-0328">Glycosyltransferase</keyword>
<evidence type="ECO:0000256" key="11">
    <source>
        <dbReference type="RuleBase" id="RU363063"/>
    </source>
</evidence>
<evidence type="ECO:0000256" key="9">
    <source>
        <dbReference type="ARBA" id="ARBA00023136"/>
    </source>
</evidence>
<evidence type="ECO:0000256" key="10">
    <source>
        <dbReference type="ARBA" id="ARBA00023180"/>
    </source>
</evidence>
<evidence type="ECO:0000313" key="14">
    <source>
        <dbReference type="Proteomes" id="UP000215902"/>
    </source>
</evidence>
<dbReference type="FunFam" id="3.90.550.50:FF:000001">
    <property type="entry name" value="Hexosyltransferase"/>
    <property type="match status" value="1"/>
</dbReference>
<keyword evidence="7 11" id="KW-1133">Transmembrane helix</keyword>
<keyword evidence="14" id="KW-1185">Reference proteome</keyword>
<dbReference type="Proteomes" id="UP000215902">
    <property type="component" value="Unassembled WGS sequence"/>
</dbReference>
<comment type="subcellular location">
    <subcellularLocation>
        <location evidence="1 11">Golgi apparatus membrane</location>
        <topology evidence="1 11">Single-pass type II membrane protein</topology>
    </subcellularLocation>
</comment>
<comment type="caution">
    <text evidence="13">The sequence shown here is derived from an EMBL/GenBank/DDBJ whole genome shotgun (WGS) entry which is preliminary data.</text>
</comment>
<evidence type="ECO:0000256" key="7">
    <source>
        <dbReference type="ARBA" id="ARBA00022989"/>
    </source>
</evidence>
<reference evidence="13 14" key="1">
    <citation type="submission" date="2017-06" db="EMBL/GenBank/DDBJ databases">
        <title>A platform for efficient transgenesis in Macrostomum lignano, a flatworm model organism for stem cell research.</title>
        <authorList>
            <person name="Berezikov E."/>
        </authorList>
    </citation>
    <scope>NUCLEOTIDE SEQUENCE [LARGE SCALE GENOMIC DNA]</scope>
    <source>
        <strain evidence="13">DV1</strain>
        <tissue evidence="13">Whole organism</tissue>
    </source>
</reference>
<sequence length="375" mass="43335">MVRLKLAISRLLHNLFRGRRQSLCLTILAVIAFVPILWFGLEVVPYMLVLPYSQFTYPLEIDFQQLLSHYDRFQAYPRDTATINNVSFAVLHSGKNLCQLHRSFLAQQAAPRLLILVKSGLGNRQFRDAVRSTWVNQRNYQRLGVQVFHAFVLGGSVSQTQQVRVNAEQAMHGDIIQQDFIDSYFNNTYKTMFAFDFAANNCHSADFVLFADDDYYVSPTNLAHLLRSLLHRRSDPRLAVGFVFAKPVPKRSPMNRWYTTLSEYPYAFWPPYPTGGAVLTTRALCRRVSLAQRFVRYIRFDDVFLGIVLKKIGIEPEHHGLFYHELLTPVSQQVYGNVIAMHLDRRLNLLHDIWRAMNYSVFDVPVISLATRSLL</sequence>
<keyword evidence="5 11" id="KW-0812">Transmembrane</keyword>
<dbReference type="Gene3D" id="3.90.550.50">
    <property type="match status" value="1"/>
</dbReference>
<dbReference type="InterPro" id="IPR002659">
    <property type="entry name" value="Glyco_trans_31"/>
</dbReference>
<gene>
    <name evidence="13" type="ORF">BOX15_Mlig018950g1</name>
    <name evidence="12" type="ORF">BOX15_Mlig020130g1</name>
</gene>
<dbReference type="EMBL" id="NIVC01000138">
    <property type="protein sequence ID" value="PAA89780.1"/>
    <property type="molecule type" value="Genomic_DNA"/>
</dbReference>
<organism evidence="13 14">
    <name type="scientific">Macrostomum lignano</name>
    <dbReference type="NCBI Taxonomy" id="282301"/>
    <lineage>
        <taxon>Eukaryota</taxon>
        <taxon>Metazoa</taxon>
        <taxon>Spiralia</taxon>
        <taxon>Lophotrochozoa</taxon>
        <taxon>Platyhelminthes</taxon>
        <taxon>Rhabditophora</taxon>
        <taxon>Macrostomorpha</taxon>
        <taxon>Macrostomida</taxon>
        <taxon>Macrostomidae</taxon>
        <taxon>Macrostomum</taxon>
    </lineage>
</organism>
<evidence type="ECO:0000256" key="3">
    <source>
        <dbReference type="ARBA" id="ARBA00022676"/>
    </source>
</evidence>
<dbReference type="AlphaFoldDB" id="A0A267GUS9"/>
<evidence type="ECO:0000256" key="1">
    <source>
        <dbReference type="ARBA" id="ARBA00004323"/>
    </source>
</evidence>
<dbReference type="GO" id="GO:0006493">
    <property type="term" value="P:protein O-linked glycosylation"/>
    <property type="evidence" value="ECO:0007669"/>
    <property type="project" value="TreeGrafter"/>
</dbReference>
<dbReference type="OrthoDB" id="2139606at2759"/>
<evidence type="ECO:0000313" key="12">
    <source>
        <dbReference type="EMBL" id="PAA67658.1"/>
    </source>
</evidence>
<keyword evidence="4" id="KW-0808">Transferase</keyword>
<dbReference type="GO" id="GO:0008194">
    <property type="term" value="F:UDP-glycosyltransferase activity"/>
    <property type="evidence" value="ECO:0007669"/>
    <property type="project" value="TreeGrafter"/>
</dbReference>
<name>A0A267GUS9_9PLAT</name>
<accession>A0A267GUS9</accession>
<dbReference type="GO" id="GO:0016758">
    <property type="term" value="F:hexosyltransferase activity"/>
    <property type="evidence" value="ECO:0007669"/>
    <property type="project" value="InterPro"/>
</dbReference>
<dbReference type="EMBL" id="NIVC01001463">
    <property type="protein sequence ID" value="PAA67658.1"/>
    <property type="molecule type" value="Genomic_DNA"/>
</dbReference>
<evidence type="ECO:0000256" key="5">
    <source>
        <dbReference type="ARBA" id="ARBA00022692"/>
    </source>
</evidence>
<dbReference type="InterPro" id="IPR029044">
    <property type="entry name" value="Nucleotide-diphossugar_trans"/>
</dbReference>
<evidence type="ECO:0000256" key="2">
    <source>
        <dbReference type="ARBA" id="ARBA00008661"/>
    </source>
</evidence>
<comment type="similarity">
    <text evidence="2 11">Belongs to the glycosyltransferase 31 family.</text>
</comment>
<keyword evidence="9 11" id="KW-0472">Membrane</keyword>
<dbReference type="Pfam" id="PF01762">
    <property type="entry name" value="Galactosyl_T"/>
    <property type="match status" value="1"/>
</dbReference>
<dbReference type="STRING" id="282301.A0A267GUS9"/>
<feature type="transmembrane region" description="Helical" evidence="11">
    <location>
        <begin position="21"/>
        <end position="41"/>
    </location>
</feature>
<dbReference type="GO" id="GO:0000139">
    <property type="term" value="C:Golgi membrane"/>
    <property type="evidence" value="ECO:0007669"/>
    <property type="project" value="UniProtKB-SubCell"/>
</dbReference>
<evidence type="ECO:0000313" key="13">
    <source>
        <dbReference type="EMBL" id="PAA89780.1"/>
    </source>
</evidence>
<keyword evidence="6 11" id="KW-0735">Signal-anchor</keyword>
<evidence type="ECO:0000256" key="4">
    <source>
        <dbReference type="ARBA" id="ARBA00022679"/>
    </source>
</evidence>
<keyword evidence="8 11" id="KW-0333">Golgi apparatus</keyword>
<dbReference type="EC" id="2.4.1.-" evidence="11"/>
<protein>
    <recommendedName>
        <fullName evidence="11">Hexosyltransferase</fullName>
        <ecNumber evidence="11">2.4.1.-</ecNumber>
    </recommendedName>
</protein>